<sequence>MHLSLSALRKLLLLMSFWATTGSLYAKRARGMGPSFLRRIHMRPSLMPLLVSISCFLSYAICPDPFSGASEIGACLRCVSGVRRQNVGPPRCARSFLTTSPPLRCSIVRVEELYRRQCLQPRMGSLLCRTNWRRCLQPLAGSLLCRSNLNRLLRRSNMNCPLCGSKLRNL</sequence>
<dbReference type="AlphaFoldDB" id="A0AAW0CQX7"/>
<keyword evidence="3" id="KW-1185">Reference proteome</keyword>
<organism evidence="2 3">
    <name type="scientific">Favolaschia claudopus</name>
    <dbReference type="NCBI Taxonomy" id="2862362"/>
    <lineage>
        <taxon>Eukaryota</taxon>
        <taxon>Fungi</taxon>
        <taxon>Dikarya</taxon>
        <taxon>Basidiomycota</taxon>
        <taxon>Agaricomycotina</taxon>
        <taxon>Agaricomycetes</taxon>
        <taxon>Agaricomycetidae</taxon>
        <taxon>Agaricales</taxon>
        <taxon>Marasmiineae</taxon>
        <taxon>Mycenaceae</taxon>
        <taxon>Favolaschia</taxon>
    </lineage>
</organism>
<name>A0AAW0CQX7_9AGAR</name>
<reference evidence="2 3" key="1">
    <citation type="journal article" date="2024" name="J Genomics">
        <title>Draft genome sequencing and assembly of Favolaschia claudopus CIRM-BRFM 2984 isolated from oak limbs.</title>
        <authorList>
            <person name="Navarro D."/>
            <person name="Drula E."/>
            <person name="Chaduli D."/>
            <person name="Cazenave R."/>
            <person name="Ahrendt S."/>
            <person name="Wang J."/>
            <person name="Lipzen A."/>
            <person name="Daum C."/>
            <person name="Barry K."/>
            <person name="Grigoriev I.V."/>
            <person name="Favel A."/>
            <person name="Rosso M.N."/>
            <person name="Martin F."/>
        </authorList>
    </citation>
    <scope>NUCLEOTIDE SEQUENCE [LARGE SCALE GENOMIC DNA]</scope>
    <source>
        <strain evidence="2 3">CIRM-BRFM 2984</strain>
    </source>
</reference>
<dbReference type="Proteomes" id="UP001362999">
    <property type="component" value="Unassembled WGS sequence"/>
</dbReference>
<protein>
    <recommendedName>
        <fullName evidence="4">Secreted protein</fullName>
    </recommendedName>
</protein>
<gene>
    <name evidence="2" type="ORF">R3P38DRAFT_2893042</name>
</gene>
<dbReference type="EMBL" id="JAWWNJ010000014">
    <property type="protein sequence ID" value="KAK7041069.1"/>
    <property type="molecule type" value="Genomic_DNA"/>
</dbReference>
<keyword evidence="1" id="KW-0732">Signal</keyword>
<evidence type="ECO:0008006" key="4">
    <source>
        <dbReference type="Google" id="ProtNLM"/>
    </source>
</evidence>
<feature type="chain" id="PRO_5043384751" description="Secreted protein" evidence="1">
    <location>
        <begin position="24"/>
        <end position="170"/>
    </location>
</feature>
<evidence type="ECO:0000313" key="3">
    <source>
        <dbReference type="Proteomes" id="UP001362999"/>
    </source>
</evidence>
<evidence type="ECO:0000313" key="2">
    <source>
        <dbReference type="EMBL" id="KAK7041069.1"/>
    </source>
</evidence>
<accession>A0AAW0CQX7</accession>
<comment type="caution">
    <text evidence="2">The sequence shown here is derived from an EMBL/GenBank/DDBJ whole genome shotgun (WGS) entry which is preliminary data.</text>
</comment>
<evidence type="ECO:0000256" key="1">
    <source>
        <dbReference type="SAM" id="SignalP"/>
    </source>
</evidence>
<feature type="signal peptide" evidence="1">
    <location>
        <begin position="1"/>
        <end position="23"/>
    </location>
</feature>
<proteinExistence type="predicted"/>